<organism evidence="2 3">
    <name type="scientific">Rheinheimera mesophila</name>
    <dbReference type="NCBI Taxonomy" id="1547515"/>
    <lineage>
        <taxon>Bacteria</taxon>
        <taxon>Pseudomonadati</taxon>
        <taxon>Pseudomonadota</taxon>
        <taxon>Gammaproteobacteria</taxon>
        <taxon>Chromatiales</taxon>
        <taxon>Chromatiaceae</taxon>
        <taxon>Rheinheimera</taxon>
    </lineage>
</organism>
<protein>
    <submittedName>
        <fullName evidence="2">Uncharacterized protein</fullName>
    </submittedName>
</protein>
<feature type="transmembrane region" description="Helical" evidence="1">
    <location>
        <begin position="68"/>
        <end position="89"/>
    </location>
</feature>
<feature type="transmembrane region" description="Helical" evidence="1">
    <location>
        <begin position="120"/>
        <end position="140"/>
    </location>
</feature>
<keyword evidence="1" id="KW-0812">Transmembrane</keyword>
<dbReference type="Proteomes" id="UP000276260">
    <property type="component" value="Unassembled WGS sequence"/>
</dbReference>
<reference evidence="2 3" key="1">
    <citation type="submission" date="2018-11" db="EMBL/GenBank/DDBJ databases">
        <title>Draft genome analysis of Rheinheimera mesophila isolated from an industrial waste site.</title>
        <authorList>
            <person name="Yu Q."/>
            <person name="Qi Y."/>
            <person name="Zhang H."/>
            <person name="Lu Y."/>
            <person name="Pu J."/>
        </authorList>
    </citation>
    <scope>NUCLEOTIDE SEQUENCE [LARGE SCALE GENOMIC DNA]</scope>
    <source>
        <strain evidence="2 3">IITR13</strain>
    </source>
</reference>
<name>A0A3P3QF82_9GAMM</name>
<dbReference type="EMBL" id="RRCF01000004">
    <property type="protein sequence ID" value="RRJ19695.1"/>
    <property type="molecule type" value="Genomic_DNA"/>
</dbReference>
<keyword evidence="1" id="KW-1133">Transmembrane helix</keyword>
<evidence type="ECO:0000313" key="2">
    <source>
        <dbReference type="EMBL" id="RRJ19695.1"/>
    </source>
</evidence>
<evidence type="ECO:0000256" key="1">
    <source>
        <dbReference type="SAM" id="Phobius"/>
    </source>
</evidence>
<proteinExistence type="predicted"/>
<sequence>MADKFDFAALAKSWQQQPTATEAPPTAADLSKAKQRQTEQKYLMYGEWLGAVVMLVAAFWLAFHIPDWLGYLSALFLISGALSSAYIAWTVHKPILEYDNWSSSGLVQFRVRACTLTLRYYLYTQLSCAALVLFAGLLWLMQWWQIAQMTATLLVFYSLIVAPLCLVAIYRLQQKKKQKELELKQLSSLAKDFQPDAEL</sequence>
<dbReference type="RefSeq" id="WP_046520669.1">
    <property type="nucleotide sequence ID" value="NZ_LAVS01000086.1"/>
</dbReference>
<feature type="transmembrane region" description="Helical" evidence="1">
    <location>
        <begin position="146"/>
        <end position="170"/>
    </location>
</feature>
<feature type="transmembrane region" description="Helical" evidence="1">
    <location>
        <begin position="42"/>
        <end position="62"/>
    </location>
</feature>
<comment type="caution">
    <text evidence="2">The sequence shown here is derived from an EMBL/GenBank/DDBJ whole genome shotgun (WGS) entry which is preliminary data.</text>
</comment>
<keyword evidence="1" id="KW-0472">Membrane</keyword>
<evidence type="ECO:0000313" key="3">
    <source>
        <dbReference type="Proteomes" id="UP000276260"/>
    </source>
</evidence>
<gene>
    <name evidence="2" type="ORF">EIK76_14750</name>
</gene>
<dbReference type="OrthoDB" id="5767979at2"/>
<dbReference type="AlphaFoldDB" id="A0A3P3QF82"/>
<accession>A0A3P3QF82</accession>
<keyword evidence="3" id="KW-1185">Reference proteome</keyword>